<gene>
    <name evidence="2" type="ORF">NQ317_012250</name>
</gene>
<feature type="compositionally biased region" description="Low complexity" evidence="1">
    <location>
        <begin position="1"/>
        <end position="20"/>
    </location>
</feature>
<feature type="compositionally biased region" description="Polar residues" evidence="1">
    <location>
        <begin position="96"/>
        <end position="106"/>
    </location>
</feature>
<evidence type="ECO:0000313" key="3">
    <source>
        <dbReference type="Proteomes" id="UP001162164"/>
    </source>
</evidence>
<dbReference type="EMBL" id="JAPWTJ010000051">
    <property type="protein sequence ID" value="KAJ8984026.1"/>
    <property type="molecule type" value="Genomic_DNA"/>
</dbReference>
<name>A0ABQ9K1R6_9CUCU</name>
<keyword evidence="3" id="KW-1185">Reference proteome</keyword>
<reference evidence="2" key="1">
    <citation type="journal article" date="2023" name="Insect Mol. Biol.">
        <title>Genome sequencing provides insights into the evolution of gene families encoding plant cell wall-degrading enzymes in longhorned beetles.</title>
        <authorList>
            <person name="Shin N.R."/>
            <person name="Okamura Y."/>
            <person name="Kirsch R."/>
            <person name="Pauchet Y."/>
        </authorList>
    </citation>
    <scope>NUCLEOTIDE SEQUENCE</scope>
    <source>
        <strain evidence="2">MMC_N1</strain>
    </source>
</reference>
<feature type="compositionally biased region" description="Polar residues" evidence="1">
    <location>
        <begin position="39"/>
        <end position="53"/>
    </location>
</feature>
<evidence type="ECO:0000256" key="1">
    <source>
        <dbReference type="SAM" id="MobiDB-lite"/>
    </source>
</evidence>
<sequence length="150" mass="16864">MPVLSPHRSSASGLSGSYRSTFSSSALDRPYYSSSSYSPRITNYSERFTTRSYTDPDGRRIYSRSGSITEDGVTTRFREESRESSARRDSVSRDSGISSIRENSISDYPRRDSSLSRSDRLSTVNVIDSVAELRNKYSPANYVPACLRKK</sequence>
<dbReference type="Proteomes" id="UP001162164">
    <property type="component" value="Unassembled WGS sequence"/>
</dbReference>
<organism evidence="2 3">
    <name type="scientific">Molorchus minor</name>
    <dbReference type="NCBI Taxonomy" id="1323400"/>
    <lineage>
        <taxon>Eukaryota</taxon>
        <taxon>Metazoa</taxon>
        <taxon>Ecdysozoa</taxon>
        <taxon>Arthropoda</taxon>
        <taxon>Hexapoda</taxon>
        <taxon>Insecta</taxon>
        <taxon>Pterygota</taxon>
        <taxon>Neoptera</taxon>
        <taxon>Endopterygota</taxon>
        <taxon>Coleoptera</taxon>
        <taxon>Polyphaga</taxon>
        <taxon>Cucujiformia</taxon>
        <taxon>Chrysomeloidea</taxon>
        <taxon>Cerambycidae</taxon>
        <taxon>Lamiinae</taxon>
        <taxon>Monochamini</taxon>
        <taxon>Molorchus</taxon>
    </lineage>
</organism>
<feature type="compositionally biased region" description="Basic and acidic residues" evidence="1">
    <location>
        <begin position="76"/>
        <end position="92"/>
    </location>
</feature>
<comment type="caution">
    <text evidence="2">The sequence shown here is derived from an EMBL/GenBank/DDBJ whole genome shotgun (WGS) entry which is preliminary data.</text>
</comment>
<protein>
    <submittedName>
        <fullName evidence="2">Uncharacterized protein</fullName>
    </submittedName>
</protein>
<feature type="compositionally biased region" description="Basic and acidic residues" evidence="1">
    <location>
        <begin position="108"/>
        <end position="119"/>
    </location>
</feature>
<proteinExistence type="predicted"/>
<feature type="region of interest" description="Disordered" evidence="1">
    <location>
        <begin position="1"/>
        <end position="119"/>
    </location>
</feature>
<accession>A0ABQ9K1R6</accession>
<evidence type="ECO:0000313" key="2">
    <source>
        <dbReference type="EMBL" id="KAJ8984026.1"/>
    </source>
</evidence>